<accession>V4B5H7</accession>
<keyword evidence="2" id="KW-1185">Reference proteome</keyword>
<dbReference type="CTD" id="20241025"/>
<gene>
    <name evidence="1" type="ORF">LOTGIDRAFT_168972</name>
</gene>
<dbReference type="GeneID" id="20241025"/>
<protein>
    <submittedName>
        <fullName evidence="1">Uncharacterized protein</fullName>
    </submittedName>
</protein>
<proteinExistence type="predicted"/>
<organism evidence="1 2">
    <name type="scientific">Lottia gigantea</name>
    <name type="common">Giant owl limpet</name>
    <dbReference type="NCBI Taxonomy" id="225164"/>
    <lineage>
        <taxon>Eukaryota</taxon>
        <taxon>Metazoa</taxon>
        <taxon>Spiralia</taxon>
        <taxon>Lophotrochozoa</taxon>
        <taxon>Mollusca</taxon>
        <taxon>Gastropoda</taxon>
        <taxon>Patellogastropoda</taxon>
        <taxon>Lottioidea</taxon>
        <taxon>Lottiidae</taxon>
        <taxon>Lottia</taxon>
    </lineage>
</organism>
<reference evidence="1 2" key="1">
    <citation type="journal article" date="2013" name="Nature">
        <title>Insights into bilaterian evolution from three spiralian genomes.</title>
        <authorList>
            <person name="Simakov O."/>
            <person name="Marletaz F."/>
            <person name="Cho S.J."/>
            <person name="Edsinger-Gonzales E."/>
            <person name="Havlak P."/>
            <person name="Hellsten U."/>
            <person name="Kuo D.H."/>
            <person name="Larsson T."/>
            <person name="Lv J."/>
            <person name="Arendt D."/>
            <person name="Savage R."/>
            <person name="Osoegawa K."/>
            <person name="de Jong P."/>
            <person name="Grimwood J."/>
            <person name="Chapman J.A."/>
            <person name="Shapiro H."/>
            <person name="Aerts A."/>
            <person name="Otillar R.P."/>
            <person name="Terry A.Y."/>
            <person name="Boore J.L."/>
            <person name="Grigoriev I.V."/>
            <person name="Lindberg D.R."/>
            <person name="Seaver E.C."/>
            <person name="Weisblat D.A."/>
            <person name="Putnam N.H."/>
            <person name="Rokhsar D.S."/>
        </authorList>
    </citation>
    <scope>NUCLEOTIDE SEQUENCE [LARGE SCALE GENOMIC DNA]</scope>
</reference>
<dbReference type="RefSeq" id="XP_009065516.1">
    <property type="nucleotide sequence ID" value="XM_009067268.1"/>
</dbReference>
<dbReference type="HOGENOM" id="CLU_1497915_0_0_1"/>
<sequence>MSKKYMPRPPYCFGEIPDYSTPPMTVEEYQYYEREFFGFLEEKTILKPVEEGAGLFQRFLQFTGISKITKSEDNMPEIKFNIQYTNNGQLEGGTGDNLECLIKPTGTPKQSITKRVVKTENKATQTGDVATCDQEVQTVKPKRRVVKSIRRFFRRSFKCFKTEE</sequence>
<dbReference type="EMBL" id="KB203598">
    <property type="protein sequence ID" value="ESO83729.1"/>
    <property type="molecule type" value="Genomic_DNA"/>
</dbReference>
<evidence type="ECO:0000313" key="1">
    <source>
        <dbReference type="EMBL" id="ESO83729.1"/>
    </source>
</evidence>
<dbReference type="KEGG" id="lgi:LOTGIDRAFT_168972"/>
<evidence type="ECO:0000313" key="2">
    <source>
        <dbReference type="Proteomes" id="UP000030746"/>
    </source>
</evidence>
<name>V4B5H7_LOTGI</name>
<dbReference type="AlphaFoldDB" id="V4B5H7"/>
<dbReference type="Proteomes" id="UP000030746">
    <property type="component" value="Unassembled WGS sequence"/>
</dbReference>